<organism evidence="2 3">
    <name type="scientific">Phaseolus coccineus</name>
    <name type="common">Scarlet runner bean</name>
    <name type="synonym">Phaseolus multiflorus</name>
    <dbReference type="NCBI Taxonomy" id="3886"/>
    <lineage>
        <taxon>Eukaryota</taxon>
        <taxon>Viridiplantae</taxon>
        <taxon>Streptophyta</taxon>
        <taxon>Embryophyta</taxon>
        <taxon>Tracheophyta</taxon>
        <taxon>Spermatophyta</taxon>
        <taxon>Magnoliopsida</taxon>
        <taxon>eudicotyledons</taxon>
        <taxon>Gunneridae</taxon>
        <taxon>Pentapetalae</taxon>
        <taxon>rosids</taxon>
        <taxon>fabids</taxon>
        <taxon>Fabales</taxon>
        <taxon>Fabaceae</taxon>
        <taxon>Papilionoideae</taxon>
        <taxon>50 kb inversion clade</taxon>
        <taxon>NPAAA clade</taxon>
        <taxon>indigoferoid/millettioid clade</taxon>
        <taxon>Phaseoleae</taxon>
        <taxon>Phaseolus</taxon>
    </lineage>
</organism>
<proteinExistence type="predicted"/>
<dbReference type="AlphaFoldDB" id="A0AAN9M6L5"/>
<accession>A0AAN9M6L5</accession>
<sequence>MIIYLILSSLIDPCLIKVLRSMCSSGGSTICFTVLGNELWPISETLLKLNTSPSLLCRASLRSCSHSHTQQAPSAFHRKTRFLSVLLSLFSISYGFERCE</sequence>
<keyword evidence="1" id="KW-0732">Signal</keyword>
<gene>
    <name evidence="2" type="ORF">VNO80_20723</name>
</gene>
<name>A0AAN9M6L5_PHACN</name>
<comment type="caution">
    <text evidence="2">The sequence shown here is derived from an EMBL/GenBank/DDBJ whole genome shotgun (WGS) entry which is preliminary data.</text>
</comment>
<feature type="chain" id="PRO_5042889577" evidence="1">
    <location>
        <begin position="17"/>
        <end position="100"/>
    </location>
</feature>
<dbReference type="Proteomes" id="UP001374584">
    <property type="component" value="Unassembled WGS sequence"/>
</dbReference>
<evidence type="ECO:0000313" key="3">
    <source>
        <dbReference type="Proteomes" id="UP001374584"/>
    </source>
</evidence>
<feature type="signal peptide" evidence="1">
    <location>
        <begin position="1"/>
        <end position="16"/>
    </location>
</feature>
<evidence type="ECO:0000256" key="1">
    <source>
        <dbReference type="SAM" id="SignalP"/>
    </source>
</evidence>
<evidence type="ECO:0000313" key="2">
    <source>
        <dbReference type="EMBL" id="KAK7346208.1"/>
    </source>
</evidence>
<keyword evidence="3" id="KW-1185">Reference proteome</keyword>
<dbReference type="EMBL" id="JAYMYR010000008">
    <property type="protein sequence ID" value="KAK7346208.1"/>
    <property type="molecule type" value="Genomic_DNA"/>
</dbReference>
<reference evidence="2 3" key="1">
    <citation type="submission" date="2024-01" db="EMBL/GenBank/DDBJ databases">
        <title>The genomes of 5 underutilized Papilionoideae crops provide insights into root nodulation and disease resistanc.</title>
        <authorList>
            <person name="Jiang F."/>
        </authorList>
    </citation>
    <scope>NUCLEOTIDE SEQUENCE [LARGE SCALE GENOMIC DNA]</scope>
    <source>
        <strain evidence="2">JINMINGXINNONG_FW02</strain>
        <tissue evidence="2">Leaves</tissue>
    </source>
</reference>
<protein>
    <submittedName>
        <fullName evidence="2">Uncharacterized protein</fullName>
    </submittedName>
</protein>